<evidence type="ECO:0000313" key="3">
    <source>
        <dbReference type="Proteomes" id="UP000005723"/>
    </source>
</evidence>
<protein>
    <submittedName>
        <fullName evidence="2">YfaZ</fullName>
    </submittedName>
</protein>
<feature type="chain" id="PRO_5003056330" evidence="1">
    <location>
        <begin position="22"/>
        <end position="180"/>
    </location>
</feature>
<organism evidence="2 3">
    <name type="scientific">Serratia odorifera DSM 4582</name>
    <dbReference type="NCBI Taxonomy" id="667129"/>
    <lineage>
        <taxon>Bacteria</taxon>
        <taxon>Pseudomonadati</taxon>
        <taxon>Pseudomonadota</taxon>
        <taxon>Gammaproteobacteria</taxon>
        <taxon>Enterobacterales</taxon>
        <taxon>Yersiniaceae</taxon>
        <taxon>Serratia</taxon>
    </lineage>
</organism>
<comment type="caution">
    <text evidence="2">The sequence shown here is derived from an EMBL/GenBank/DDBJ whole genome shotgun (WGS) entry which is preliminary data.</text>
</comment>
<evidence type="ECO:0000313" key="2">
    <source>
        <dbReference type="EMBL" id="EFE94945.1"/>
    </source>
</evidence>
<keyword evidence="1" id="KW-0732">Signal</keyword>
<dbReference type="EMBL" id="ADBY01000050">
    <property type="protein sequence ID" value="EFE94945.1"/>
    <property type="molecule type" value="Genomic_DNA"/>
</dbReference>
<feature type="signal peptide" evidence="1">
    <location>
        <begin position="1"/>
        <end position="21"/>
    </location>
</feature>
<dbReference type="AlphaFoldDB" id="D4E5C9"/>
<dbReference type="Proteomes" id="UP000005723">
    <property type="component" value="Unassembled WGS sequence"/>
</dbReference>
<dbReference type="OrthoDB" id="6506259at2"/>
<gene>
    <name evidence="2" type="ORF">HMPREF0758_3379</name>
</gene>
<dbReference type="InterPro" id="IPR011250">
    <property type="entry name" value="OMP/PagP_B-barrel"/>
</dbReference>
<dbReference type="SUPFAM" id="SSF56925">
    <property type="entry name" value="OMPA-like"/>
    <property type="match status" value="1"/>
</dbReference>
<proteinExistence type="predicted"/>
<dbReference type="InterPro" id="IPR009998">
    <property type="entry name" value="YfaZ"/>
</dbReference>
<evidence type="ECO:0000256" key="1">
    <source>
        <dbReference type="SAM" id="SignalP"/>
    </source>
</evidence>
<accession>D4E5C9</accession>
<dbReference type="RefSeq" id="WP_004961977.1">
    <property type="nucleotide sequence ID" value="NZ_GG753567.1"/>
</dbReference>
<sequence length="180" mass="18749">MKWIKTGCLLGGMLMSASALAVGVHGGAGENWTDVGVDFGTRDPGLAFSANWAHSDDDGDVAGLAMGLNLPLGPVLFTMGGKALYLNPDDGDEGYALAVGGGAQLPLGEHVTVFGDAYYSPDSLSSGVEEYVEGNAGVRWQVIPLMAVEAGYRYIDMKGKDGHRNNTVADGIYTSVSLVF</sequence>
<name>D4E5C9_SEROD</name>
<dbReference type="STRING" id="667129.HMPREF0758_3379"/>
<dbReference type="HOGENOM" id="CLU_128134_1_0_6"/>
<reference evidence="2 3" key="1">
    <citation type="submission" date="2010-01" db="EMBL/GenBank/DDBJ databases">
        <authorList>
            <person name="Muzny D."/>
            <person name="Qin X."/>
            <person name="Deng J."/>
            <person name="Jiang H."/>
            <person name="Liu Y."/>
            <person name="Qu J."/>
            <person name="Song X.-Z."/>
            <person name="Zhang L."/>
            <person name="Thornton R."/>
            <person name="Coyle M."/>
            <person name="Francisco L."/>
            <person name="Jackson L."/>
            <person name="Javaid M."/>
            <person name="Korchina V."/>
            <person name="Kovar C."/>
            <person name="Mata R."/>
            <person name="Mathew T."/>
            <person name="Ngo R."/>
            <person name="Nguyen L."/>
            <person name="Nguyen N."/>
            <person name="Okwuonu G."/>
            <person name="Ongeri F."/>
            <person name="Pham C."/>
            <person name="Simmons D."/>
            <person name="Wilczek-Boney K."/>
            <person name="Hale W."/>
            <person name="Jakkamsetti A."/>
            <person name="Pham P."/>
            <person name="Ruth R."/>
            <person name="San Lucas F."/>
            <person name="Warren J."/>
            <person name="Zhang J."/>
            <person name="Zhao Z."/>
            <person name="Zhou C."/>
            <person name="Zhu D."/>
            <person name="Lee S."/>
            <person name="Bess C."/>
            <person name="Blankenburg K."/>
            <person name="Forbes L."/>
            <person name="Fu Q."/>
            <person name="Gubbala S."/>
            <person name="Hirani K."/>
            <person name="Jayaseelan J.C."/>
            <person name="Lara F."/>
            <person name="Munidasa M."/>
            <person name="Palculict T."/>
            <person name="Patil S."/>
            <person name="Pu L.-L."/>
            <person name="Saada N."/>
            <person name="Tang L."/>
            <person name="Weissenberger G."/>
            <person name="Zhu Y."/>
            <person name="Hemphill L."/>
            <person name="Shang Y."/>
            <person name="Youmans B."/>
            <person name="Ayvaz T."/>
            <person name="Ross M."/>
            <person name="Santibanez J."/>
            <person name="Aqrawi P."/>
            <person name="Gross S."/>
            <person name="Joshi V."/>
            <person name="Fowler G."/>
            <person name="Nazareth L."/>
            <person name="Reid J."/>
            <person name="Worley K."/>
            <person name="Petrosino J."/>
            <person name="Highlander S."/>
            <person name="Gibbs R."/>
        </authorList>
    </citation>
    <scope>NUCLEOTIDE SEQUENCE [LARGE SCALE GENOMIC DNA]</scope>
    <source>
        <strain evidence="2 3">DSM 4582</strain>
    </source>
</reference>
<keyword evidence="3" id="KW-1185">Reference proteome</keyword>
<dbReference type="Pfam" id="PF07437">
    <property type="entry name" value="YfaZ"/>
    <property type="match status" value="1"/>
</dbReference>